<protein>
    <submittedName>
        <fullName evidence="1">Uncharacterized protein</fullName>
    </submittedName>
</protein>
<proteinExistence type="predicted"/>
<dbReference type="AlphaFoldDB" id="A0A3S5BDY4"/>
<name>A0A3S5BDY4_9PLAT</name>
<dbReference type="EMBL" id="CAAALY010271357">
    <property type="protein sequence ID" value="VEL41857.1"/>
    <property type="molecule type" value="Genomic_DNA"/>
</dbReference>
<sequence length="193" mass="21432">MRRHTCLPGRTTPERVCPAPVRPYLFARLAVCACVLAFSRRAPLCLFRPRPSAHGRPAPAKLALSIRPVGSAPLLCFNLTLSLSRSLPLSLSRSVALFLSLTPNYAGQDFDLLRSLFGRALSLYTHTPTYIHTYTHRHTCLPTLSLSARFTLLFRLSSPSLNLENILLFVAPGGLVLPLASLQADFEPLRWQR</sequence>
<keyword evidence="2" id="KW-1185">Reference proteome</keyword>
<gene>
    <name evidence="1" type="ORF">PXEA_LOCUS35297</name>
</gene>
<comment type="caution">
    <text evidence="1">The sequence shown here is derived from an EMBL/GenBank/DDBJ whole genome shotgun (WGS) entry which is preliminary data.</text>
</comment>
<evidence type="ECO:0000313" key="2">
    <source>
        <dbReference type="Proteomes" id="UP000784294"/>
    </source>
</evidence>
<organism evidence="1 2">
    <name type="scientific">Protopolystoma xenopodis</name>
    <dbReference type="NCBI Taxonomy" id="117903"/>
    <lineage>
        <taxon>Eukaryota</taxon>
        <taxon>Metazoa</taxon>
        <taxon>Spiralia</taxon>
        <taxon>Lophotrochozoa</taxon>
        <taxon>Platyhelminthes</taxon>
        <taxon>Monogenea</taxon>
        <taxon>Polyopisthocotylea</taxon>
        <taxon>Polystomatidea</taxon>
        <taxon>Polystomatidae</taxon>
        <taxon>Protopolystoma</taxon>
    </lineage>
</organism>
<dbReference type="Proteomes" id="UP000784294">
    <property type="component" value="Unassembled WGS sequence"/>
</dbReference>
<reference evidence="1" key="1">
    <citation type="submission" date="2018-11" db="EMBL/GenBank/DDBJ databases">
        <authorList>
            <consortium name="Pathogen Informatics"/>
        </authorList>
    </citation>
    <scope>NUCLEOTIDE SEQUENCE</scope>
</reference>
<accession>A0A3S5BDY4</accession>
<evidence type="ECO:0000313" key="1">
    <source>
        <dbReference type="EMBL" id="VEL41857.1"/>
    </source>
</evidence>